<sequence length="341" mass="38560">MTMGDNEKRLNAFWRDKDGNDRAHAFNFYRFCQLLEKQLSDLKPIGSTFSPKNDAVRFRPHPGMGFPVSELKAVETDPERPDAPPTVRTTFMGLYGVDSPLPTGYIDDIAQKREGHEAQEAFLDIFNHRMMTQFYRIWRKYSYPATFEDGGTDKTSRSLMALTGITDRCDVSASRLLAILQPLVLTTRTEEGIASVIRSQAPNTQVVVKPHKVTQMPVGKRARFSISDRQRLGDHLVLGSMMSDANYCIGVEMFTEDANEAKGWLPGGQLREDVFTLLRVYLGCDYDASLELTIPMRLAPVPRLGERSLLMGYNVVLGLREDNLGEMAERVTMRVGRIRKK</sequence>
<reference evidence="1 2" key="1">
    <citation type="journal article" date="2010" name="BMC Genomics">
        <title>Genome comparison of the epiphytic bacteria Erwinia billingiae and E. tasmaniensis with the pear pathogen E. pyrifoliae.</title>
        <authorList>
            <person name="Kube M."/>
            <person name="Migdoll A.M."/>
            <person name="Gehring I."/>
            <person name="Heitmann K."/>
            <person name="Mayer Y."/>
            <person name="Kuhl H."/>
            <person name="Knaust F."/>
            <person name="Geider K."/>
            <person name="Reinhardt R."/>
        </authorList>
    </citation>
    <scope>NUCLEOTIDE SEQUENCE [LARGE SCALE GENOMIC DNA]</scope>
    <source>
        <strain evidence="1 2">Eb661</strain>
    </source>
</reference>
<organism evidence="2">
    <name type="scientific">Erwinia billingiae (strain Eb661)</name>
    <dbReference type="NCBI Taxonomy" id="634500"/>
    <lineage>
        <taxon>Bacteria</taxon>
        <taxon>Pseudomonadati</taxon>
        <taxon>Pseudomonadota</taxon>
        <taxon>Gammaproteobacteria</taxon>
        <taxon>Enterobacterales</taxon>
        <taxon>Erwiniaceae</taxon>
        <taxon>Erwinia</taxon>
    </lineage>
</organism>
<dbReference type="KEGG" id="ebi:EbC_39410"/>
<dbReference type="eggNOG" id="COG3520">
    <property type="taxonomic scope" value="Bacteria"/>
</dbReference>
<protein>
    <submittedName>
        <fullName evidence="1">Conserved uncharacterized protein</fullName>
    </submittedName>
</protein>
<proteinExistence type="predicted"/>
<dbReference type="PANTHER" id="PTHR35564:SF3">
    <property type="entry name" value="TYPE VI SECRETION SYSTEM BASEPLATE SUBUNIT TSSG"/>
    <property type="match status" value="1"/>
</dbReference>
<dbReference type="Proteomes" id="UP000008793">
    <property type="component" value="Chromosome"/>
</dbReference>
<dbReference type="AlphaFoldDB" id="D8MXB5"/>
<dbReference type="InterPro" id="IPR010732">
    <property type="entry name" value="T6SS_TssG-like"/>
</dbReference>
<keyword evidence="2" id="KW-1185">Reference proteome</keyword>
<dbReference type="EMBL" id="FP236843">
    <property type="protein sequence ID" value="CAX61472.1"/>
    <property type="molecule type" value="Genomic_DNA"/>
</dbReference>
<evidence type="ECO:0000313" key="1">
    <source>
        <dbReference type="EMBL" id="CAX61472.1"/>
    </source>
</evidence>
<dbReference type="PANTHER" id="PTHR35564">
    <property type="match status" value="1"/>
</dbReference>
<dbReference type="STRING" id="634500.EbC_39410"/>
<accession>D8MXB5</accession>
<dbReference type="HOGENOM" id="CLU_048238_2_0_6"/>
<dbReference type="GeneID" id="90513884"/>
<dbReference type="Pfam" id="PF06996">
    <property type="entry name" value="T6SS_TssG"/>
    <property type="match status" value="1"/>
</dbReference>
<evidence type="ECO:0000313" key="2">
    <source>
        <dbReference type="Proteomes" id="UP000008793"/>
    </source>
</evidence>
<name>D8MXB5_ERWBE</name>
<dbReference type="NCBIfam" id="TIGR03347">
    <property type="entry name" value="VI_chp_1"/>
    <property type="match status" value="1"/>
</dbReference>
<dbReference type="RefSeq" id="WP_013203955.1">
    <property type="nucleotide sequence ID" value="NC_014306.1"/>
</dbReference>
<gene>
    <name evidence="1" type="ordered locus">EbC_39410</name>
</gene>